<proteinExistence type="predicted"/>
<dbReference type="InterPro" id="IPR001343">
    <property type="entry name" value="Hemolysn_Ca-bd"/>
</dbReference>
<dbReference type="RefSeq" id="WP_304378692.1">
    <property type="nucleotide sequence ID" value="NZ_JAUOZU010000021.1"/>
</dbReference>
<dbReference type="InterPro" id="IPR018511">
    <property type="entry name" value="Hemolysin-typ_Ca-bd_CS"/>
</dbReference>
<dbReference type="Proteomes" id="UP001174932">
    <property type="component" value="Unassembled WGS sequence"/>
</dbReference>
<reference evidence="1" key="1">
    <citation type="journal article" date="2015" name="Int. J. Syst. Evol. Microbiol.">
        <title>Rhizobium alvei sp. nov., isolated from a freshwater river.</title>
        <authorList>
            <person name="Sheu S.Y."/>
            <person name="Huang H.W."/>
            <person name="Young C.C."/>
            <person name="Chen W.M."/>
        </authorList>
    </citation>
    <scope>NUCLEOTIDE SEQUENCE</scope>
    <source>
        <strain evidence="1">TNR-22</strain>
    </source>
</reference>
<name>A0ABT8YSM1_9HYPH</name>
<dbReference type="SUPFAM" id="SSF51120">
    <property type="entry name" value="beta-Roll"/>
    <property type="match status" value="2"/>
</dbReference>
<sequence length="337" mass="35987">MDYVGDDRRDSVYQTNSRPYYNIWTYGGNDYVSLTLIDTFVKTGTGSDTVVSKVEGWNEIDLGEGGDTYIGTGFSTRGNRYDIVSGGWGFDKFTVETSHSEYYGDGGNDTFNTTGYNNYFDGGDGVDTISYKIQDNDIYLRGKGVLVDLSGHYATTGAAREEEIWNVENVGGTSYADTLTGDSVANTLTGYAGNDKLDGLGGMDVLNGGDGKDDLYGGDGNDKLIGGKGNDLLWGQGDADTFVFQTLQDSVTGSQRDVIKDFSRAQGDLIDLSGIDAINGGGDDEFTFIGNQAFSGDAGELRFANGILSGDTNGDGTADFSIRVNNMTSMNSGDFIL</sequence>
<dbReference type="Gene3D" id="2.160.20.160">
    <property type="match status" value="1"/>
</dbReference>
<reference evidence="1" key="2">
    <citation type="submission" date="2023-07" db="EMBL/GenBank/DDBJ databases">
        <authorList>
            <person name="Shen H."/>
        </authorList>
    </citation>
    <scope>NUCLEOTIDE SEQUENCE</scope>
    <source>
        <strain evidence="1">TNR-22</strain>
    </source>
</reference>
<dbReference type="InterPro" id="IPR011049">
    <property type="entry name" value="Serralysin-like_metalloprot_C"/>
</dbReference>
<dbReference type="Gene3D" id="2.150.10.10">
    <property type="entry name" value="Serralysin-like metalloprotease, C-terminal"/>
    <property type="match status" value="1"/>
</dbReference>
<evidence type="ECO:0000313" key="1">
    <source>
        <dbReference type="EMBL" id="MDO6966762.1"/>
    </source>
</evidence>
<organism evidence="1 2">
    <name type="scientific">Rhizobium alvei</name>
    <dbReference type="NCBI Taxonomy" id="1132659"/>
    <lineage>
        <taxon>Bacteria</taxon>
        <taxon>Pseudomonadati</taxon>
        <taxon>Pseudomonadota</taxon>
        <taxon>Alphaproteobacteria</taxon>
        <taxon>Hyphomicrobiales</taxon>
        <taxon>Rhizobiaceae</taxon>
        <taxon>Rhizobium/Agrobacterium group</taxon>
        <taxon>Rhizobium</taxon>
    </lineage>
</organism>
<protein>
    <submittedName>
        <fullName evidence="1">Calcium-binding protein</fullName>
    </submittedName>
</protein>
<comment type="caution">
    <text evidence="1">The sequence shown here is derived from an EMBL/GenBank/DDBJ whole genome shotgun (WGS) entry which is preliminary data.</text>
</comment>
<accession>A0ABT8YSM1</accession>
<keyword evidence="2" id="KW-1185">Reference proteome</keyword>
<dbReference type="Pfam" id="PF00353">
    <property type="entry name" value="HemolysinCabind"/>
    <property type="match status" value="3"/>
</dbReference>
<dbReference type="PROSITE" id="PS00330">
    <property type="entry name" value="HEMOLYSIN_CALCIUM"/>
    <property type="match status" value="3"/>
</dbReference>
<evidence type="ECO:0000313" key="2">
    <source>
        <dbReference type="Proteomes" id="UP001174932"/>
    </source>
</evidence>
<dbReference type="EMBL" id="JAUOZU010000021">
    <property type="protein sequence ID" value="MDO6966762.1"/>
    <property type="molecule type" value="Genomic_DNA"/>
</dbReference>
<gene>
    <name evidence="1" type="ORF">Q4481_22650</name>
</gene>
<dbReference type="PRINTS" id="PR00313">
    <property type="entry name" value="CABNDNGRPT"/>
</dbReference>